<dbReference type="Pfam" id="PF02645">
    <property type="entry name" value="DegV"/>
    <property type="match status" value="1"/>
</dbReference>
<name>A0A6B8VPL2_9CORY</name>
<dbReference type="Gene3D" id="3.40.50.10170">
    <property type="match status" value="2"/>
</dbReference>
<keyword evidence="3" id="KW-1185">Reference proteome</keyword>
<protein>
    <submittedName>
        <fullName evidence="2">DegV domain-containing protein</fullName>
    </submittedName>
</protein>
<dbReference type="SUPFAM" id="SSF82549">
    <property type="entry name" value="DAK1/DegV-like"/>
    <property type="match status" value="1"/>
</dbReference>
<dbReference type="RefSeq" id="WP_156191894.1">
    <property type="nucleotide sequence ID" value="NZ_CP046452.1"/>
</dbReference>
<dbReference type="InterPro" id="IPR043168">
    <property type="entry name" value="DegV_C"/>
</dbReference>
<evidence type="ECO:0000256" key="1">
    <source>
        <dbReference type="ARBA" id="ARBA00023121"/>
    </source>
</evidence>
<dbReference type="InterPro" id="IPR050270">
    <property type="entry name" value="DegV_domain_contain"/>
</dbReference>
<reference evidence="3" key="1">
    <citation type="submission" date="2019-11" db="EMBL/GenBank/DDBJ databases">
        <title>Complete genome sequence of Corynebacterium kalinowskii 1959, a novel Corynebacterium species isolated from soil of a small paddock in Vilsendorf, Germany.</title>
        <authorList>
            <person name="Schaffert L."/>
            <person name="Ruwe M."/>
            <person name="Milse J."/>
            <person name="Hanuschka K."/>
            <person name="Ortseifen V."/>
            <person name="Droste J."/>
            <person name="Brandt D."/>
            <person name="Schlueter L."/>
            <person name="Kutter Y."/>
            <person name="Vinke S."/>
            <person name="Viehoefer P."/>
            <person name="Jacob L."/>
            <person name="Luebke N.-C."/>
            <person name="Schulte-Berndt E."/>
            <person name="Hain C."/>
            <person name="Linder M."/>
            <person name="Schmidt P."/>
            <person name="Wollenschlaeger L."/>
            <person name="Luttermann T."/>
            <person name="Thieme E."/>
            <person name="Hassa J."/>
            <person name="Haak M."/>
            <person name="Wittchen M."/>
            <person name="Mentz A."/>
            <person name="Persicke M."/>
            <person name="Busche T."/>
            <person name="Ruckert C."/>
        </authorList>
    </citation>
    <scope>NUCLEOTIDE SEQUENCE [LARGE SCALE GENOMIC DNA]</scope>
    <source>
        <strain evidence="3">1959</strain>
    </source>
</reference>
<dbReference type="NCBIfam" id="TIGR00762">
    <property type="entry name" value="DegV"/>
    <property type="match status" value="1"/>
</dbReference>
<dbReference type="EMBL" id="CP046452">
    <property type="protein sequence ID" value="QGU01497.1"/>
    <property type="molecule type" value="Genomic_DNA"/>
</dbReference>
<dbReference type="Gene3D" id="3.30.1180.10">
    <property type="match status" value="1"/>
</dbReference>
<organism evidence="2 3">
    <name type="scientific">Corynebacterium kalinowskii</name>
    <dbReference type="NCBI Taxonomy" id="2675216"/>
    <lineage>
        <taxon>Bacteria</taxon>
        <taxon>Bacillati</taxon>
        <taxon>Actinomycetota</taxon>
        <taxon>Actinomycetes</taxon>
        <taxon>Mycobacteriales</taxon>
        <taxon>Corynebacteriaceae</taxon>
        <taxon>Corynebacterium</taxon>
    </lineage>
</organism>
<dbReference type="Proteomes" id="UP000427071">
    <property type="component" value="Chromosome"/>
</dbReference>
<gene>
    <name evidence="2" type="ORF">CKALI_03070</name>
</gene>
<accession>A0A6B8VPL2</accession>
<evidence type="ECO:0000313" key="3">
    <source>
        <dbReference type="Proteomes" id="UP000427071"/>
    </source>
</evidence>
<sequence>MPVRIVTDSSAGLPKDLAEDLEITVLPLHVMSRGGATSTAGLTALELTAAYARQLERGGDDGVLALHLSKELSSTWTNAVTAAGVFDGTVHVVDTNSAGMAIGAAAMAAAKLAKEGEDLETCYQAAIDTLERSELYLYLHRIDDLRKSGRLSPATALMSSALATRPIMMLREGKVELAAKTRTQTKAFIKLVEMIAEHAGGKPVFVAIQQTEAREAANGLLRTMQAVLDEGSTYLMTDLDDAIGTHVGPGALAVAVVYPQDEDHPQV</sequence>
<dbReference type="PROSITE" id="PS51482">
    <property type="entry name" value="DEGV"/>
    <property type="match status" value="1"/>
</dbReference>
<dbReference type="GO" id="GO:0008289">
    <property type="term" value="F:lipid binding"/>
    <property type="evidence" value="ECO:0007669"/>
    <property type="project" value="UniProtKB-KW"/>
</dbReference>
<proteinExistence type="predicted"/>
<keyword evidence="1" id="KW-0446">Lipid-binding</keyword>
<dbReference type="PANTHER" id="PTHR33434">
    <property type="entry name" value="DEGV DOMAIN-CONTAINING PROTEIN DR_1986-RELATED"/>
    <property type="match status" value="1"/>
</dbReference>
<dbReference type="AlphaFoldDB" id="A0A6B8VPL2"/>
<evidence type="ECO:0000313" key="2">
    <source>
        <dbReference type="EMBL" id="QGU01497.1"/>
    </source>
</evidence>
<dbReference type="KEGG" id="ckw:CKALI_03070"/>
<dbReference type="InterPro" id="IPR003797">
    <property type="entry name" value="DegV"/>
</dbReference>
<dbReference type="PANTHER" id="PTHR33434:SF2">
    <property type="entry name" value="FATTY ACID-BINDING PROTEIN TM_1468"/>
    <property type="match status" value="1"/>
</dbReference>